<sequence>MKISVENTEHYKWGSNCDGWHLLKSKSLSVIQERMPPGSSECLHMHSRSQQFFYVLCGTATFLIDNDIQIISAGESVHIPAGKKHLVSNNENEALEFLVVSQPIAHGDRVDI</sequence>
<dbReference type="Gene3D" id="2.60.120.10">
    <property type="entry name" value="Jelly Rolls"/>
    <property type="match status" value="1"/>
</dbReference>
<comment type="caution">
    <text evidence="3">The sequence shown here is derived from an EMBL/GenBank/DDBJ whole genome shotgun (WGS) entry which is preliminary data.</text>
</comment>
<evidence type="ECO:0000313" key="3">
    <source>
        <dbReference type="EMBL" id="MCF2496676.1"/>
    </source>
</evidence>
<evidence type="ECO:0000313" key="4">
    <source>
        <dbReference type="Proteomes" id="UP001139411"/>
    </source>
</evidence>
<evidence type="ECO:0000259" key="2">
    <source>
        <dbReference type="Pfam" id="PF07883"/>
    </source>
</evidence>
<name>A0A9X1TYX4_9BACT</name>
<evidence type="ECO:0000256" key="1">
    <source>
        <dbReference type="ARBA" id="ARBA00022723"/>
    </source>
</evidence>
<dbReference type="SUPFAM" id="SSF51182">
    <property type="entry name" value="RmlC-like cupins"/>
    <property type="match status" value="1"/>
</dbReference>
<dbReference type="Proteomes" id="UP001139411">
    <property type="component" value="Unassembled WGS sequence"/>
</dbReference>
<dbReference type="InterPro" id="IPR013096">
    <property type="entry name" value="Cupin_2"/>
</dbReference>
<keyword evidence="1" id="KW-0479">Metal-binding</keyword>
<dbReference type="InterPro" id="IPR011051">
    <property type="entry name" value="RmlC_Cupin_sf"/>
</dbReference>
<dbReference type="EMBL" id="JAKFFV010000001">
    <property type="protein sequence ID" value="MCF2496676.1"/>
    <property type="molecule type" value="Genomic_DNA"/>
</dbReference>
<dbReference type="PANTHER" id="PTHR35848:SF9">
    <property type="entry name" value="SLL1358 PROTEIN"/>
    <property type="match status" value="1"/>
</dbReference>
<gene>
    <name evidence="3" type="ORF">L0661_00050</name>
</gene>
<dbReference type="RefSeq" id="WP_235176336.1">
    <property type="nucleotide sequence ID" value="NZ_JAKFFV010000001.1"/>
</dbReference>
<dbReference type="PANTHER" id="PTHR35848">
    <property type="entry name" value="OXALATE-BINDING PROTEIN"/>
    <property type="match status" value="1"/>
</dbReference>
<protein>
    <submittedName>
        <fullName evidence="3">Cupin domain-containing protein</fullName>
    </submittedName>
</protein>
<dbReference type="Pfam" id="PF07883">
    <property type="entry name" value="Cupin_2"/>
    <property type="match status" value="1"/>
</dbReference>
<dbReference type="InterPro" id="IPR051610">
    <property type="entry name" value="GPI/OXD"/>
</dbReference>
<reference evidence="3" key="1">
    <citation type="submission" date="2022-01" db="EMBL/GenBank/DDBJ databases">
        <title>Novel species in genus Dyadobacter.</title>
        <authorList>
            <person name="Ma C."/>
        </authorList>
    </citation>
    <scope>NUCLEOTIDE SEQUENCE</scope>
    <source>
        <strain evidence="3">CY357</strain>
    </source>
</reference>
<dbReference type="InterPro" id="IPR014710">
    <property type="entry name" value="RmlC-like_jellyroll"/>
</dbReference>
<accession>A0A9X1TYX4</accession>
<dbReference type="GO" id="GO:0046872">
    <property type="term" value="F:metal ion binding"/>
    <property type="evidence" value="ECO:0007669"/>
    <property type="project" value="UniProtKB-KW"/>
</dbReference>
<proteinExistence type="predicted"/>
<feature type="domain" description="Cupin type-2" evidence="2">
    <location>
        <begin position="33"/>
        <end position="100"/>
    </location>
</feature>
<dbReference type="AlphaFoldDB" id="A0A9X1TYX4"/>
<organism evidence="3 4">
    <name type="scientific">Dyadobacter chenhuakuii</name>
    <dbReference type="NCBI Taxonomy" id="2909339"/>
    <lineage>
        <taxon>Bacteria</taxon>
        <taxon>Pseudomonadati</taxon>
        <taxon>Bacteroidota</taxon>
        <taxon>Cytophagia</taxon>
        <taxon>Cytophagales</taxon>
        <taxon>Spirosomataceae</taxon>
        <taxon>Dyadobacter</taxon>
    </lineage>
</organism>